<dbReference type="Proteomes" id="UP000237000">
    <property type="component" value="Unassembled WGS sequence"/>
</dbReference>
<accession>A0A2P5FA96</accession>
<protein>
    <submittedName>
        <fullName evidence="1">Uncharacterized protein</fullName>
    </submittedName>
</protein>
<comment type="caution">
    <text evidence="1">The sequence shown here is derived from an EMBL/GenBank/DDBJ whole genome shotgun (WGS) entry which is preliminary data.</text>
</comment>
<keyword evidence="2" id="KW-1185">Reference proteome</keyword>
<sequence length="99" mass="11431">MENYLLRVGMGFGFGLGLLSRRSHFLRDFLRERAGKLSEIHIQSKVFDNYRASNFIFLPFSFLFFKSFFRLGWSGGGKCCACDKYNAQWGGRWPTVASI</sequence>
<name>A0A2P5FA96_TREOI</name>
<dbReference type="EMBL" id="JXTC01000049">
    <property type="protein sequence ID" value="PON94714.1"/>
    <property type="molecule type" value="Genomic_DNA"/>
</dbReference>
<organism evidence="1 2">
    <name type="scientific">Trema orientale</name>
    <name type="common">Charcoal tree</name>
    <name type="synonym">Celtis orientalis</name>
    <dbReference type="NCBI Taxonomy" id="63057"/>
    <lineage>
        <taxon>Eukaryota</taxon>
        <taxon>Viridiplantae</taxon>
        <taxon>Streptophyta</taxon>
        <taxon>Embryophyta</taxon>
        <taxon>Tracheophyta</taxon>
        <taxon>Spermatophyta</taxon>
        <taxon>Magnoliopsida</taxon>
        <taxon>eudicotyledons</taxon>
        <taxon>Gunneridae</taxon>
        <taxon>Pentapetalae</taxon>
        <taxon>rosids</taxon>
        <taxon>fabids</taxon>
        <taxon>Rosales</taxon>
        <taxon>Cannabaceae</taxon>
        <taxon>Trema</taxon>
    </lineage>
</organism>
<evidence type="ECO:0000313" key="2">
    <source>
        <dbReference type="Proteomes" id="UP000237000"/>
    </source>
</evidence>
<dbReference type="InParanoid" id="A0A2P5FA96"/>
<reference evidence="2" key="1">
    <citation type="submission" date="2016-06" db="EMBL/GenBank/DDBJ databases">
        <title>Parallel loss of symbiosis genes in relatives of nitrogen-fixing non-legume Parasponia.</title>
        <authorList>
            <person name="Van Velzen R."/>
            <person name="Holmer R."/>
            <person name="Bu F."/>
            <person name="Rutten L."/>
            <person name="Van Zeijl A."/>
            <person name="Liu W."/>
            <person name="Santuari L."/>
            <person name="Cao Q."/>
            <person name="Sharma T."/>
            <person name="Shen D."/>
            <person name="Roswanjaya Y."/>
            <person name="Wardhani T."/>
            <person name="Kalhor M.S."/>
            <person name="Jansen J."/>
            <person name="Van den Hoogen J."/>
            <person name="Gungor B."/>
            <person name="Hartog M."/>
            <person name="Hontelez J."/>
            <person name="Verver J."/>
            <person name="Yang W.-C."/>
            <person name="Schijlen E."/>
            <person name="Repin R."/>
            <person name="Schilthuizen M."/>
            <person name="Schranz E."/>
            <person name="Heidstra R."/>
            <person name="Miyata K."/>
            <person name="Fedorova E."/>
            <person name="Kohlen W."/>
            <person name="Bisseling T."/>
            <person name="Smit S."/>
            <person name="Geurts R."/>
        </authorList>
    </citation>
    <scope>NUCLEOTIDE SEQUENCE [LARGE SCALE GENOMIC DNA]</scope>
    <source>
        <strain evidence="2">cv. RG33-2</strain>
    </source>
</reference>
<dbReference type="AlphaFoldDB" id="A0A2P5FA96"/>
<evidence type="ECO:0000313" key="1">
    <source>
        <dbReference type="EMBL" id="PON94714.1"/>
    </source>
</evidence>
<proteinExistence type="predicted"/>
<gene>
    <name evidence="1" type="ORF">TorRG33x02_094970</name>
</gene>